<organism evidence="1 2">
    <name type="scientific">Catellatospora chokoriensis</name>
    <dbReference type="NCBI Taxonomy" id="310353"/>
    <lineage>
        <taxon>Bacteria</taxon>
        <taxon>Bacillati</taxon>
        <taxon>Actinomycetota</taxon>
        <taxon>Actinomycetes</taxon>
        <taxon>Micromonosporales</taxon>
        <taxon>Micromonosporaceae</taxon>
        <taxon>Catellatospora</taxon>
    </lineage>
</organism>
<dbReference type="InterPro" id="IPR046288">
    <property type="entry name" value="DUF6325"/>
</dbReference>
<dbReference type="Proteomes" id="UP000619293">
    <property type="component" value="Unassembled WGS sequence"/>
</dbReference>
<keyword evidence="2" id="KW-1185">Reference proteome</keyword>
<reference evidence="1 2" key="1">
    <citation type="submission" date="2021-01" db="EMBL/GenBank/DDBJ databases">
        <title>Whole genome shotgun sequence of Catellatospora chokoriensis NBRC 107358.</title>
        <authorList>
            <person name="Komaki H."/>
            <person name="Tamura T."/>
        </authorList>
    </citation>
    <scope>NUCLEOTIDE SEQUENCE [LARGE SCALE GENOMIC DNA]</scope>
    <source>
        <strain evidence="1 2">NBRC 107358</strain>
    </source>
</reference>
<comment type="caution">
    <text evidence="1">The sequence shown here is derived from an EMBL/GenBank/DDBJ whole genome shotgun (WGS) entry which is preliminary data.</text>
</comment>
<gene>
    <name evidence="1" type="ORF">Cch02nite_05960</name>
</gene>
<dbReference type="RefSeq" id="WP_191841765.1">
    <property type="nucleotide sequence ID" value="NZ_BAAALB010000015.1"/>
</dbReference>
<dbReference type="EMBL" id="BONG01000002">
    <property type="protein sequence ID" value="GIF87152.1"/>
    <property type="molecule type" value="Genomic_DNA"/>
</dbReference>
<dbReference type="Pfam" id="PF19850">
    <property type="entry name" value="DUF6325"/>
    <property type="match status" value="1"/>
</dbReference>
<evidence type="ECO:0008006" key="3">
    <source>
        <dbReference type="Google" id="ProtNLM"/>
    </source>
</evidence>
<sequence length="146" mass="15580">MKRGPLEFVVVEFAGRVPGRHLAPELHRLTDQEIVRIIDTVVVDKAADGAVTLHELREYQGDEDFEAMDPAIQAVDGLISEQDVHDLAEAITPGAQALVLLFEHLWLADVRAVVAEAGGEIVVAERIPAPVADAIEAAVHAAPVGG</sequence>
<evidence type="ECO:0000313" key="2">
    <source>
        <dbReference type="Proteomes" id="UP000619293"/>
    </source>
</evidence>
<dbReference type="AlphaFoldDB" id="A0A8J3JLN4"/>
<evidence type="ECO:0000313" key="1">
    <source>
        <dbReference type="EMBL" id="GIF87152.1"/>
    </source>
</evidence>
<protein>
    <recommendedName>
        <fullName evidence="3">DUF1269 domain-containing protein</fullName>
    </recommendedName>
</protein>
<name>A0A8J3JLN4_9ACTN</name>
<accession>A0A8J3JLN4</accession>
<proteinExistence type="predicted"/>